<protein>
    <submittedName>
        <fullName evidence="9">Sulfur deprivation response regulator</fullName>
    </submittedName>
</protein>
<proteinExistence type="predicted"/>
<keyword evidence="2" id="KW-0813">Transport</keyword>
<reference evidence="9 10" key="1">
    <citation type="journal article" date="2014" name="ISME J.">
        <title>Ecophysiology of Thioploca ingrica as revealed by the complete genome sequence supplemented with proteomic evidence.</title>
        <authorList>
            <person name="Kojima H."/>
            <person name="Ogura Y."/>
            <person name="Yamamoto N."/>
            <person name="Togashi T."/>
            <person name="Mori H."/>
            <person name="Watanabe T."/>
            <person name="Nemoto F."/>
            <person name="Kurokawa K."/>
            <person name="Hayashi T."/>
            <person name="Fukui M."/>
        </authorList>
    </citation>
    <scope>NUCLEOTIDE SEQUENCE [LARGE SCALE GENOMIC DNA]</scope>
</reference>
<evidence type="ECO:0000256" key="2">
    <source>
        <dbReference type="ARBA" id="ARBA00022448"/>
    </source>
</evidence>
<accession>A0A090ANZ2</accession>
<dbReference type="GO" id="GO:0005886">
    <property type="term" value="C:plasma membrane"/>
    <property type="evidence" value="ECO:0007669"/>
    <property type="project" value="TreeGrafter"/>
</dbReference>
<feature type="transmembrane region" description="Helical" evidence="7">
    <location>
        <begin position="481"/>
        <end position="504"/>
    </location>
</feature>
<dbReference type="Proteomes" id="UP000031623">
    <property type="component" value="Chromosome"/>
</dbReference>
<evidence type="ECO:0000313" key="9">
    <source>
        <dbReference type="EMBL" id="BAP57922.1"/>
    </source>
</evidence>
<sequence length="618" mass="66652">MNGISMIETLTLTTDMVLVLGVLFLTILLLVTEIVRVDVAALCVMVMVGLLGLVPPQELLAGFSSNAVIAIIAIMIIGAGLDKAGVMAKLAQLILKMSGQTEKRVLPAVLGTAALISSFVQNVGTAALLLPAINQISARTHIPLSRLLMPMGFCTLLGGTLTLVGCSSLIILNDLIMSANKTLPPHVAPMPPFALFDTTPIGLILVSTGIIYFLLAGRWILPSLKTAATRSITPVDYFRQRYGVDGEVFELLVTPHSPLSGKSILEYEQQVHHPAVIVALLKGRNLRISPARDVVLEPGDGFAMIGNESAITEFAHRFHLLIRPQIGIFTEMLVPTQAGVSEVVIPEDSQLIGYSLLELRMRKTYGLSVLEVFRHHEVIQQGLRDLVLQSGDTLLVHSTWEDLAALKDNKNFVTITLHTQDKEQRPHKMGWAIGFFALSIGLVLFTDLRLAIALLIGALGMVITGVITIDEGYQRVSWQTVFLLAGLIPVGHAVEATGTAAWLAQQTLNLLGEMPAWVLQTVLAILATVFTQLMSNVGTTVLLVPLAVNIAVQSHADPAMFALTVALATSNSFMLPTHQVNALLMGPGGYRVADYLRAGSIMTLLFLVILITMMNIVF</sequence>
<dbReference type="SUPFAM" id="SSF116726">
    <property type="entry name" value="TrkA C-terminal domain-like"/>
    <property type="match status" value="2"/>
</dbReference>
<evidence type="ECO:0000259" key="8">
    <source>
        <dbReference type="PROSITE" id="PS51202"/>
    </source>
</evidence>
<dbReference type="PANTHER" id="PTHR43652:SF2">
    <property type="entry name" value="BASIC AMINO ACID ANTIPORTER YFCC-RELATED"/>
    <property type="match status" value="1"/>
</dbReference>
<dbReference type="PANTHER" id="PTHR43652">
    <property type="entry name" value="BASIC AMINO ACID ANTIPORTER YFCC-RELATED"/>
    <property type="match status" value="1"/>
</dbReference>
<evidence type="ECO:0000256" key="1">
    <source>
        <dbReference type="ARBA" id="ARBA00004141"/>
    </source>
</evidence>
<evidence type="ECO:0000313" key="10">
    <source>
        <dbReference type="Proteomes" id="UP000031623"/>
    </source>
</evidence>
<keyword evidence="6 7" id="KW-0472">Membrane</keyword>
<feature type="transmembrane region" description="Helical" evidence="7">
    <location>
        <begin position="556"/>
        <end position="575"/>
    </location>
</feature>
<dbReference type="STRING" id="40754.THII_3625"/>
<dbReference type="GO" id="GO:0006813">
    <property type="term" value="P:potassium ion transport"/>
    <property type="evidence" value="ECO:0007669"/>
    <property type="project" value="InterPro"/>
</dbReference>
<dbReference type="InterPro" id="IPR006037">
    <property type="entry name" value="RCK_C"/>
</dbReference>
<organism evidence="9 10">
    <name type="scientific">Thioploca ingrica</name>
    <dbReference type="NCBI Taxonomy" id="40754"/>
    <lineage>
        <taxon>Bacteria</taxon>
        <taxon>Pseudomonadati</taxon>
        <taxon>Pseudomonadota</taxon>
        <taxon>Gammaproteobacteria</taxon>
        <taxon>Thiotrichales</taxon>
        <taxon>Thiotrichaceae</taxon>
        <taxon>Thioploca</taxon>
    </lineage>
</organism>
<gene>
    <name evidence="9" type="ORF">THII_3625</name>
</gene>
<dbReference type="InterPro" id="IPR051679">
    <property type="entry name" value="DASS-Related_Transporters"/>
</dbReference>
<dbReference type="Gene3D" id="3.30.70.1450">
    <property type="entry name" value="Regulator of K+ conductance, C-terminal domain"/>
    <property type="match status" value="2"/>
</dbReference>
<dbReference type="HOGENOM" id="CLU_005170_6_1_6"/>
<keyword evidence="4" id="KW-0677">Repeat</keyword>
<evidence type="ECO:0000256" key="7">
    <source>
        <dbReference type="SAM" id="Phobius"/>
    </source>
</evidence>
<dbReference type="AlphaFoldDB" id="A0A090ANZ2"/>
<feature type="transmembrane region" description="Helical" evidence="7">
    <location>
        <begin position="12"/>
        <end position="31"/>
    </location>
</feature>
<feature type="transmembrane region" description="Helical" evidence="7">
    <location>
        <begin position="516"/>
        <end position="544"/>
    </location>
</feature>
<dbReference type="PROSITE" id="PS51202">
    <property type="entry name" value="RCK_C"/>
    <property type="match status" value="2"/>
</dbReference>
<evidence type="ECO:0000256" key="4">
    <source>
        <dbReference type="ARBA" id="ARBA00022737"/>
    </source>
</evidence>
<feature type="transmembrane region" description="Helical" evidence="7">
    <location>
        <begin position="429"/>
        <end position="445"/>
    </location>
</feature>
<keyword evidence="5 7" id="KW-1133">Transmembrane helix</keyword>
<name>A0A090ANZ2_9GAMM</name>
<evidence type="ECO:0000256" key="6">
    <source>
        <dbReference type="ARBA" id="ARBA00023136"/>
    </source>
</evidence>
<dbReference type="GO" id="GO:0008324">
    <property type="term" value="F:monoatomic cation transmembrane transporter activity"/>
    <property type="evidence" value="ECO:0007669"/>
    <property type="project" value="InterPro"/>
</dbReference>
<feature type="transmembrane region" description="Helical" evidence="7">
    <location>
        <begin position="37"/>
        <end position="55"/>
    </location>
</feature>
<feature type="transmembrane region" description="Helical" evidence="7">
    <location>
        <begin position="595"/>
        <end position="617"/>
    </location>
</feature>
<dbReference type="EMBL" id="AP014633">
    <property type="protein sequence ID" value="BAP57922.1"/>
    <property type="molecule type" value="Genomic_DNA"/>
</dbReference>
<evidence type="ECO:0000256" key="5">
    <source>
        <dbReference type="ARBA" id="ARBA00022989"/>
    </source>
</evidence>
<feature type="domain" description="RCK C-terminal" evidence="8">
    <location>
        <begin position="235"/>
        <end position="320"/>
    </location>
</feature>
<feature type="transmembrane region" description="Helical" evidence="7">
    <location>
        <begin position="192"/>
        <end position="215"/>
    </location>
</feature>
<dbReference type="KEGG" id="tig:THII_3625"/>
<evidence type="ECO:0000256" key="3">
    <source>
        <dbReference type="ARBA" id="ARBA00022692"/>
    </source>
</evidence>
<keyword evidence="3 7" id="KW-0812">Transmembrane</keyword>
<dbReference type="Pfam" id="PF02080">
    <property type="entry name" value="TrkA_C"/>
    <property type="match status" value="2"/>
</dbReference>
<dbReference type="InterPro" id="IPR036721">
    <property type="entry name" value="RCK_C_sf"/>
</dbReference>
<feature type="transmembrane region" description="Helical" evidence="7">
    <location>
        <begin position="451"/>
        <end position="469"/>
    </location>
</feature>
<comment type="subcellular location">
    <subcellularLocation>
        <location evidence="1">Membrane</location>
        <topology evidence="1">Multi-pass membrane protein</topology>
    </subcellularLocation>
</comment>
<feature type="transmembrane region" description="Helical" evidence="7">
    <location>
        <begin position="151"/>
        <end position="172"/>
    </location>
</feature>
<keyword evidence="10" id="KW-1185">Reference proteome</keyword>
<dbReference type="Pfam" id="PF03600">
    <property type="entry name" value="CitMHS"/>
    <property type="match status" value="1"/>
</dbReference>
<feature type="domain" description="RCK C-terminal" evidence="8">
    <location>
        <begin position="328"/>
        <end position="412"/>
    </location>
</feature>
<feature type="transmembrane region" description="Helical" evidence="7">
    <location>
        <begin position="67"/>
        <end position="88"/>
    </location>
</feature>
<feature type="transmembrane region" description="Helical" evidence="7">
    <location>
        <begin position="108"/>
        <end position="130"/>
    </location>
</feature>
<dbReference type="InterPro" id="IPR004680">
    <property type="entry name" value="Cit_transptr-like_dom"/>
</dbReference>